<evidence type="ECO:0000256" key="5">
    <source>
        <dbReference type="ARBA" id="ARBA00022989"/>
    </source>
</evidence>
<dbReference type="Pfam" id="PF03253">
    <property type="entry name" value="UT"/>
    <property type="match status" value="1"/>
</dbReference>
<keyword evidence="5 7" id="KW-1133">Transmembrane helix</keyword>
<dbReference type="PANTHER" id="PTHR10464:SF4">
    <property type="entry name" value="UREA TRANSPORTER"/>
    <property type="match status" value="1"/>
</dbReference>
<evidence type="ECO:0000259" key="8">
    <source>
        <dbReference type="Pfam" id="PF01551"/>
    </source>
</evidence>
<keyword evidence="6 7" id="KW-0472">Membrane</keyword>
<accession>A0A1W1E8U8</accession>
<feature type="transmembrane region" description="Helical" evidence="7">
    <location>
        <begin position="69"/>
        <end position="86"/>
    </location>
</feature>
<keyword evidence="3" id="KW-1003">Cell membrane</keyword>
<proteinExistence type="inferred from homology"/>
<protein>
    <submittedName>
        <fullName evidence="9">Peptidase, M23/M37 family</fullName>
    </submittedName>
</protein>
<feature type="transmembrane region" description="Helical" evidence="7">
    <location>
        <begin position="248"/>
        <end position="272"/>
    </location>
</feature>
<dbReference type="PANTHER" id="PTHR10464">
    <property type="entry name" value="UREA TRANSPORTER"/>
    <property type="match status" value="1"/>
</dbReference>
<reference evidence="9" key="1">
    <citation type="submission" date="2016-10" db="EMBL/GenBank/DDBJ databases">
        <authorList>
            <person name="de Groot N.N."/>
        </authorList>
    </citation>
    <scope>NUCLEOTIDE SEQUENCE</scope>
</reference>
<gene>
    <name evidence="9" type="ORF">MNB_SV-4-105</name>
</gene>
<feature type="transmembrane region" description="Helical" evidence="7">
    <location>
        <begin position="92"/>
        <end position="109"/>
    </location>
</feature>
<dbReference type="CDD" id="cd12797">
    <property type="entry name" value="M23_peptidase"/>
    <property type="match status" value="1"/>
</dbReference>
<evidence type="ECO:0000256" key="2">
    <source>
        <dbReference type="ARBA" id="ARBA00005914"/>
    </source>
</evidence>
<evidence type="ECO:0000256" key="7">
    <source>
        <dbReference type="SAM" id="Phobius"/>
    </source>
</evidence>
<comment type="similarity">
    <text evidence="2">Belongs to the urea transporter family.</text>
</comment>
<feature type="domain" description="M23ase beta-sheet core" evidence="8">
    <location>
        <begin position="379"/>
        <end position="471"/>
    </location>
</feature>
<dbReference type="Gene3D" id="1.10.3430.10">
    <property type="entry name" value="Ammonium transporter AmtB like domains"/>
    <property type="match status" value="1"/>
</dbReference>
<dbReference type="Gene3D" id="2.70.70.10">
    <property type="entry name" value="Glucose Permease (Domain IIA)"/>
    <property type="match status" value="1"/>
</dbReference>
<comment type="subcellular location">
    <subcellularLocation>
        <location evidence="1">Cell membrane</location>
        <topology evidence="1">Multi-pass membrane protein</topology>
    </subcellularLocation>
</comment>
<dbReference type="InterPro" id="IPR011055">
    <property type="entry name" value="Dup_hybrid_motif"/>
</dbReference>
<dbReference type="Pfam" id="PF01551">
    <property type="entry name" value="Peptidase_M23"/>
    <property type="match status" value="1"/>
</dbReference>
<evidence type="ECO:0000313" key="9">
    <source>
        <dbReference type="EMBL" id="SFV90350.1"/>
    </source>
</evidence>
<evidence type="ECO:0000256" key="3">
    <source>
        <dbReference type="ARBA" id="ARBA00022475"/>
    </source>
</evidence>
<dbReference type="SUPFAM" id="SSF51261">
    <property type="entry name" value="Duplicated hybrid motif"/>
    <property type="match status" value="1"/>
</dbReference>
<keyword evidence="4 7" id="KW-0812">Transmembrane</keyword>
<feature type="transmembrane region" description="Helical" evidence="7">
    <location>
        <begin position="224"/>
        <end position="241"/>
    </location>
</feature>
<evidence type="ECO:0000256" key="1">
    <source>
        <dbReference type="ARBA" id="ARBA00004651"/>
    </source>
</evidence>
<dbReference type="InterPro" id="IPR029020">
    <property type="entry name" value="Ammonium/urea_transptr"/>
</dbReference>
<dbReference type="GO" id="GO:0005886">
    <property type="term" value="C:plasma membrane"/>
    <property type="evidence" value="ECO:0007669"/>
    <property type="project" value="UniProtKB-SubCell"/>
</dbReference>
<dbReference type="InterPro" id="IPR016047">
    <property type="entry name" value="M23ase_b-sheet_dom"/>
</dbReference>
<dbReference type="EMBL" id="FPIB01000014">
    <property type="protein sequence ID" value="SFV90350.1"/>
    <property type="molecule type" value="Genomic_DNA"/>
</dbReference>
<dbReference type="AlphaFoldDB" id="A0A1W1E8U8"/>
<name>A0A1W1E8U8_9ZZZZ</name>
<sequence>MKNIRTLLFSAIKPYSAILFLDNKIAGLLLLMISFINQSVALSGLAAVVFTILFAEFLQFKESYLAQGFYIYNSLLVGMGIGYIFAPSWISMLLIGILSAFTFMLSFMFNRLFSVYKIPILSLPFSIVTLFVYLASLQYSGLLSTLMNNATMYDISLPATLSGFLKSLGSIFFLPNNIAGAAIALIILYFSRIIFIMAVTGFYFGIALHTLLIDSYMQALHNPYAFNYILVAVALCGIFLLPTVRNFFMALIGVAISVVLTDAIVMLFNYFAIPVFTLPFNITVISFIFILSIIYYKEFNIEIKATPEASLANYLSKIFRFGEIPTKIALPFSSTWSVYQGFDGAWTHKGEYRYAYDFVKKHPNGKTYLSDGKAPQDYAAFGESVLAPVSGYIVDARSDLKDNHIGEVDHINNWGNYIIIRSDQGFYVEISHLMQHSILHETGTYVQEGTIIAKCGNSGYSPEPHIHIQVQDVPTIGGFTRQFLFSEYIINDKLFYNQIPALGEDITAVVINKHIASKFLFILDDTFAYDIYENGNNVGRILFQVKMDETGKFYLTDGEQNKLYFYNTLKEFYFYQYKGSESYLKTLFILAPRIPFISSQSVTYEDYLPANLTKTPFKRALTELAATVHKELYRQTSLYTFDGEKISSKYGEVSICKSHKGFATLTFGTTELKLALEKHL</sequence>
<evidence type="ECO:0000256" key="4">
    <source>
        <dbReference type="ARBA" id="ARBA00022692"/>
    </source>
</evidence>
<feature type="transmembrane region" description="Helical" evidence="7">
    <location>
        <begin position="278"/>
        <end position="296"/>
    </location>
</feature>
<organism evidence="9">
    <name type="scientific">hydrothermal vent metagenome</name>
    <dbReference type="NCBI Taxonomy" id="652676"/>
    <lineage>
        <taxon>unclassified sequences</taxon>
        <taxon>metagenomes</taxon>
        <taxon>ecological metagenomes</taxon>
    </lineage>
</organism>
<dbReference type="GO" id="GO:0015204">
    <property type="term" value="F:urea transmembrane transporter activity"/>
    <property type="evidence" value="ECO:0007669"/>
    <property type="project" value="InterPro"/>
</dbReference>
<dbReference type="InterPro" id="IPR004937">
    <property type="entry name" value="Urea_transporter"/>
</dbReference>
<evidence type="ECO:0000256" key="6">
    <source>
        <dbReference type="ARBA" id="ARBA00023136"/>
    </source>
</evidence>